<dbReference type="PROSITE" id="PS51585">
    <property type="entry name" value="SAM_MT_TPMT"/>
    <property type="match status" value="1"/>
</dbReference>
<accession>A7SKU0</accession>
<dbReference type="PANTHER" id="PTHR10259:SF11">
    <property type="entry name" value="THIOPURINE S-METHYLTRANSFERASE"/>
    <property type="match status" value="1"/>
</dbReference>
<evidence type="ECO:0000313" key="5">
    <source>
        <dbReference type="Proteomes" id="UP000001593"/>
    </source>
</evidence>
<proteinExistence type="predicted"/>
<dbReference type="AlphaFoldDB" id="A7SKU0"/>
<evidence type="ECO:0000256" key="3">
    <source>
        <dbReference type="ARBA" id="ARBA00022691"/>
    </source>
</evidence>
<keyword evidence="3" id="KW-0949">S-adenosyl-L-methionine</keyword>
<keyword evidence="1" id="KW-0489">Methyltransferase</keyword>
<dbReference type="PANTHER" id="PTHR10259">
    <property type="entry name" value="THIOPURINE S-METHYLTRANSFERASE"/>
    <property type="match status" value="1"/>
</dbReference>
<organism evidence="4 5">
    <name type="scientific">Nematostella vectensis</name>
    <name type="common">Starlet sea anemone</name>
    <dbReference type="NCBI Taxonomy" id="45351"/>
    <lineage>
        <taxon>Eukaryota</taxon>
        <taxon>Metazoa</taxon>
        <taxon>Cnidaria</taxon>
        <taxon>Anthozoa</taxon>
        <taxon>Hexacorallia</taxon>
        <taxon>Actiniaria</taxon>
        <taxon>Edwardsiidae</taxon>
        <taxon>Nematostella</taxon>
    </lineage>
</organism>
<protein>
    <recommendedName>
        <fullName evidence="6">Thiopurine S-methyltransferase</fullName>
    </recommendedName>
</protein>
<dbReference type="InterPro" id="IPR029063">
    <property type="entry name" value="SAM-dependent_MTases_sf"/>
</dbReference>
<dbReference type="GO" id="GO:0008119">
    <property type="term" value="F:thiopurine S-methyltransferase activity"/>
    <property type="evidence" value="ECO:0000318"/>
    <property type="project" value="GO_Central"/>
</dbReference>
<evidence type="ECO:0008006" key="6">
    <source>
        <dbReference type="Google" id="ProtNLM"/>
    </source>
</evidence>
<dbReference type="GO" id="GO:0032259">
    <property type="term" value="P:methylation"/>
    <property type="evidence" value="ECO:0007669"/>
    <property type="project" value="UniProtKB-KW"/>
</dbReference>
<dbReference type="InParanoid" id="A7SKU0"/>
<sequence length="150" mass="16742">LLVKHLDRLTGGKKGLRILVPLCGITQDLIFLADQGHSVIGIEFVPAGIEMFFKKNDLEYTIDAINMAPSGAFVFKAKSKDITIFQCDYLHFRKSIAGGEIDAVWDKGSLTAFLENKSNEEDIEIGKRYLEVQHKLLSVGGKCVMETFVY</sequence>
<reference evidence="4 5" key="1">
    <citation type="journal article" date="2007" name="Science">
        <title>Sea anemone genome reveals ancestral eumetazoan gene repertoire and genomic organization.</title>
        <authorList>
            <person name="Putnam N.H."/>
            <person name="Srivastava M."/>
            <person name="Hellsten U."/>
            <person name="Dirks B."/>
            <person name="Chapman J."/>
            <person name="Salamov A."/>
            <person name="Terry A."/>
            <person name="Shapiro H."/>
            <person name="Lindquist E."/>
            <person name="Kapitonov V.V."/>
            <person name="Jurka J."/>
            <person name="Genikhovich G."/>
            <person name="Grigoriev I.V."/>
            <person name="Lucas S.M."/>
            <person name="Steele R.E."/>
            <person name="Finnerty J.R."/>
            <person name="Technau U."/>
            <person name="Martindale M.Q."/>
            <person name="Rokhsar D.S."/>
        </authorList>
    </citation>
    <scope>NUCLEOTIDE SEQUENCE [LARGE SCALE GENOMIC DNA]</scope>
    <source>
        <strain evidence="5">CH2 X CH6</strain>
    </source>
</reference>
<dbReference type="Proteomes" id="UP000001593">
    <property type="component" value="Unassembled WGS sequence"/>
</dbReference>
<dbReference type="PhylomeDB" id="A7SKU0"/>
<feature type="non-terminal residue" evidence="4">
    <location>
        <position position="1"/>
    </location>
</feature>
<feature type="non-terminal residue" evidence="4">
    <location>
        <position position="150"/>
    </location>
</feature>
<gene>
    <name evidence="4" type="ORF">NEMVEDRAFT_v1g122032</name>
</gene>
<evidence type="ECO:0000256" key="2">
    <source>
        <dbReference type="ARBA" id="ARBA00022679"/>
    </source>
</evidence>
<dbReference type="Pfam" id="PF05724">
    <property type="entry name" value="TPMT"/>
    <property type="match status" value="1"/>
</dbReference>
<evidence type="ECO:0000313" key="4">
    <source>
        <dbReference type="EMBL" id="EDO35697.1"/>
    </source>
</evidence>
<dbReference type="STRING" id="45351.A7SKU0"/>
<dbReference type="InterPro" id="IPR008854">
    <property type="entry name" value="TPMT"/>
</dbReference>
<dbReference type="SUPFAM" id="SSF53335">
    <property type="entry name" value="S-adenosyl-L-methionine-dependent methyltransferases"/>
    <property type="match status" value="1"/>
</dbReference>
<evidence type="ECO:0000256" key="1">
    <source>
        <dbReference type="ARBA" id="ARBA00022603"/>
    </source>
</evidence>
<name>A7SKU0_NEMVE</name>
<dbReference type="EMBL" id="DS469691">
    <property type="protein sequence ID" value="EDO35697.1"/>
    <property type="molecule type" value="Genomic_DNA"/>
</dbReference>
<dbReference type="HOGENOM" id="CLU_1745167_0_0_1"/>
<dbReference type="OMA" id="RINIFKC"/>
<keyword evidence="5" id="KW-1185">Reference proteome</keyword>
<keyword evidence="2" id="KW-0808">Transferase</keyword>
<dbReference type="Gene3D" id="3.40.50.150">
    <property type="entry name" value="Vaccinia Virus protein VP39"/>
    <property type="match status" value="1"/>
</dbReference>